<dbReference type="InterPro" id="IPR045063">
    <property type="entry name" value="Dynamin_N"/>
</dbReference>
<feature type="compositionally biased region" description="Basic and acidic residues" evidence="1">
    <location>
        <begin position="310"/>
        <end position="327"/>
    </location>
</feature>
<proteinExistence type="predicted"/>
<name>A0ABQ0LTV8_MYCCL</name>
<dbReference type="SUPFAM" id="SSF52540">
    <property type="entry name" value="P-loop containing nucleoside triphosphate hydrolases"/>
    <property type="match status" value="2"/>
</dbReference>
<feature type="compositionally biased region" description="Low complexity" evidence="1">
    <location>
        <begin position="566"/>
        <end position="579"/>
    </location>
</feature>
<feature type="compositionally biased region" description="Basic and acidic residues" evidence="1">
    <location>
        <begin position="640"/>
        <end position="651"/>
    </location>
</feature>
<protein>
    <recommendedName>
        <fullName evidence="6">Nuclear GTPase SLIP-GC</fullName>
    </recommendedName>
</protein>
<dbReference type="PANTHER" id="PTHR36681:SF3">
    <property type="entry name" value="NUCLEAR GTPASE, GERMINAL CENTER-ASSOCIATED, TANDEM DUPLICATE 3"/>
    <property type="match status" value="1"/>
</dbReference>
<dbReference type="EMBL" id="DF848493">
    <property type="protein sequence ID" value="GAT54069.1"/>
    <property type="molecule type" value="Genomic_DNA"/>
</dbReference>
<feature type="region of interest" description="Disordered" evidence="1">
    <location>
        <begin position="1"/>
        <end position="53"/>
    </location>
</feature>
<evidence type="ECO:0000256" key="1">
    <source>
        <dbReference type="SAM" id="MobiDB-lite"/>
    </source>
</evidence>
<evidence type="ECO:0008006" key="6">
    <source>
        <dbReference type="Google" id="ProtNLM"/>
    </source>
</evidence>
<feature type="domain" description="DUF7605" evidence="3">
    <location>
        <begin position="919"/>
        <end position="1081"/>
    </location>
</feature>
<evidence type="ECO:0000259" key="2">
    <source>
        <dbReference type="Pfam" id="PF00350"/>
    </source>
</evidence>
<evidence type="ECO:0000313" key="5">
    <source>
        <dbReference type="Proteomes" id="UP000815677"/>
    </source>
</evidence>
<dbReference type="PANTHER" id="PTHR36681">
    <property type="entry name" value="NUCLEAR GTPASE, GERMINAL CENTER-ASSOCIATED, TANDEM DUPLICATE 3"/>
    <property type="match status" value="1"/>
</dbReference>
<keyword evidence="5" id="KW-1185">Reference proteome</keyword>
<dbReference type="InterPro" id="IPR056024">
    <property type="entry name" value="DUF7605"/>
</dbReference>
<feature type="compositionally biased region" description="Basic residues" evidence="1">
    <location>
        <begin position="524"/>
        <end position="543"/>
    </location>
</feature>
<feature type="compositionally biased region" description="Acidic residues" evidence="1">
    <location>
        <begin position="603"/>
        <end position="639"/>
    </location>
</feature>
<evidence type="ECO:0000259" key="3">
    <source>
        <dbReference type="Pfam" id="PF24564"/>
    </source>
</evidence>
<dbReference type="Pfam" id="PF24564">
    <property type="entry name" value="DUF7605"/>
    <property type="match status" value="1"/>
</dbReference>
<dbReference type="Gene3D" id="3.40.50.300">
    <property type="entry name" value="P-loop containing nucleotide triphosphate hydrolases"/>
    <property type="match status" value="1"/>
</dbReference>
<feature type="region of interest" description="Disordered" evidence="1">
    <location>
        <begin position="310"/>
        <end position="330"/>
    </location>
</feature>
<feature type="compositionally biased region" description="Polar residues" evidence="1">
    <location>
        <begin position="1"/>
        <end position="14"/>
    </location>
</feature>
<dbReference type="Proteomes" id="UP000815677">
    <property type="component" value="Unassembled WGS sequence"/>
</dbReference>
<feature type="region of interest" description="Disordered" evidence="1">
    <location>
        <begin position="509"/>
        <end position="651"/>
    </location>
</feature>
<organism evidence="4 5">
    <name type="scientific">Mycena chlorophos</name>
    <name type="common">Agaric fungus</name>
    <name type="synonym">Agaricus chlorophos</name>
    <dbReference type="NCBI Taxonomy" id="658473"/>
    <lineage>
        <taxon>Eukaryota</taxon>
        <taxon>Fungi</taxon>
        <taxon>Dikarya</taxon>
        <taxon>Basidiomycota</taxon>
        <taxon>Agaricomycotina</taxon>
        <taxon>Agaricomycetes</taxon>
        <taxon>Agaricomycetidae</taxon>
        <taxon>Agaricales</taxon>
        <taxon>Marasmiineae</taxon>
        <taxon>Mycenaceae</taxon>
        <taxon>Mycena</taxon>
    </lineage>
</organism>
<feature type="domain" description="Dynamin N-terminal" evidence="2">
    <location>
        <begin position="161"/>
        <end position="396"/>
    </location>
</feature>
<feature type="compositionally biased region" description="Acidic residues" evidence="1">
    <location>
        <begin position="547"/>
        <end position="565"/>
    </location>
</feature>
<sequence length="1179" mass="129962">MSSKENMGQSSSQPVKLEPTEARVPVALTTSTSFNVKPEPVEQDIPLKAEPNVKSEFTADFDDDVTMPDAKIEQQEAKLEEPEPQVEEHEIQPTEHKATYTTFQSLDEIEYTPELALQQGLKMVADLEAGIQILQLGPRRAEVWGRDTAHLRFSGVPKTLIAICGGTGAGKSSILNAILDSNIVPTSGMRACTAVVTEIAFNAKPTIEADISFLSRDEWKAELQILLDDLTEEDGSPKRTNDLKSDAGVAWQKVHTVYPTMIIERIVKMTPDQIISSNPKIEKILGATKNICANNTKKFGIEIAKYVDSKDQKRGKDKDKKDKDRDPNAPAFWPLIRQVNVRAPSDALSTGAILVDLPGTGDANAARNTIARNYMKKANCIWILAPIHRAVDSKVAKDLLGDAFRTQLMMDGGYDAHTITFIATKCDDISCSEVIQNLNLYDEPELEDIQNRLHQHTKEASESKKKRAEVDGRVKALNKELAHTRAIKEEQQKHLDALREGEAFVPVLTGRKVKKAKSEDTTKSKKRKNKRGGKPGSPKRHRSSSPGDEESDNDDSDDSEIEIDSDGGVSDSDDAMSFVDSDDDSDDGKKRKNKKKTKKAAMSDDEDDDSDSDERGSEDEKDSDGDGDDDAEDVEEVTEESLKAAIEESKQKMAECRAKINEARKERKELGDLTASLKEKTAAVQKEKNAFCALKRSEFSKDVLKEDFRSGLKELDDAAAEERDPDNFDPSVAIRDYDAIDLPVFCCSSRDYVRITKQVKGDGDPSCFTNVNDTGIPEVQKWVKTLTVSSREHAARTFLTQLKTFAGDVRSFAAENISVTPAERDALREKWESGVPQQPEVDDDEDDPFAAVLGGYSGPKLHTMPEIVPKLDKLGKPIGITPRLVNEFSHVVEEGVASLKDHLRDGLEDRCRVGATNAADAAVTTSDEFAASMHWASYRATLRRNGEYRRDLNAELVGPFTRNIAQSWHQVFEADVFNQLLSDTSDCISTLVKDVENSAAVGLKERTKAQGETCRESARVALTQTVAEVKATLMESQKNVSRSIAPFVQNALLLGYESAMEERGTGSVARQKLVFHKFVDSRKDTLFEDGADSVMDQLESAADAVGDTLNVAMELLAQKIETNLAVLWEVVADDPKQAAIRTKLVAAVDKILHQLSLLSSAAENAKQAKDASDEMLVDV</sequence>
<accession>A0ABQ0LTV8</accession>
<dbReference type="InterPro" id="IPR027417">
    <property type="entry name" value="P-loop_NTPase"/>
</dbReference>
<evidence type="ECO:0000313" key="4">
    <source>
        <dbReference type="EMBL" id="GAT54069.1"/>
    </source>
</evidence>
<gene>
    <name evidence="4" type="ORF">MCHLO_10952</name>
</gene>
<dbReference type="Pfam" id="PF00350">
    <property type="entry name" value="Dynamin_N"/>
    <property type="match status" value="1"/>
</dbReference>
<reference evidence="4" key="1">
    <citation type="submission" date="2014-09" db="EMBL/GenBank/DDBJ databases">
        <title>Genome sequence of the luminous mushroom Mycena chlorophos for searching fungal bioluminescence genes.</title>
        <authorList>
            <person name="Tanaka Y."/>
            <person name="Kasuga D."/>
            <person name="Oba Y."/>
            <person name="Hase S."/>
            <person name="Sato K."/>
            <person name="Oba Y."/>
            <person name="Sakakibara Y."/>
        </authorList>
    </citation>
    <scope>NUCLEOTIDE SEQUENCE</scope>
</reference>
<feature type="compositionally biased region" description="Basic residues" evidence="1">
    <location>
        <begin position="590"/>
        <end position="599"/>
    </location>
</feature>